<organism evidence="2 3">
    <name type="scientific">Alkalilimnicola ehrlichii</name>
    <dbReference type="NCBI Taxonomy" id="351052"/>
    <lineage>
        <taxon>Bacteria</taxon>
        <taxon>Pseudomonadati</taxon>
        <taxon>Pseudomonadota</taxon>
        <taxon>Gammaproteobacteria</taxon>
        <taxon>Chromatiales</taxon>
        <taxon>Ectothiorhodospiraceae</taxon>
        <taxon>Alkalilimnicola</taxon>
    </lineage>
</organism>
<evidence type="ECO:0000313" key="3">
    <source>
        <dbReference type="Proteomes" id="UP000256763"/>
    </source>
</evidence>
<dbReference type="SUPFAM" id="SSF54593">
    <property type="entry name" value="Glyoxalase/Bleomycin resistance protein/Dihydroxybiphenyl dioxygenase"/>
    <property type="match status" value="1"/>
</dbReference>
<dbReference type="InterPro" id="IPR004360">
    <property type="entry name" value="Glyas_Fos-R_dOase_dom"/>
</dbReference>
<dbReference type="Pfam" id="PF00903">
    <property type="entry name" value="Glyoxalase"/>
    <property type="match status" value="1"/>
</dbReference>
<comment type="caution">
    <text evidence="2">The sequence shown here is derived from an EMBL/GenBank/DDBJ whole genome shotgun (WGS) entry which is preliminary data.</text>
</comment>
<proteinExistence type="predicted"/>
<dbReference type="Gene3D" id="3.30.720.120">
    <property type="match status" value="1"/>
</dbReference>
<accession>A0A3E0X3K7</accession>
<protein>
    <submittedName>
        <fullName evidence="2">Glyoxalase</fullName>
    </submittedName>
</protein>
<dbReference type="Proteomes" id="UP000256763">
    <property type="component" value="Unassembled WGS sequence"/>
</dbReference>
<dbReference type="InterPro" id="IPR029068">
    <property type="entry name" value="Glyas_Bleomycin-R_OHBP_Dase"/>
</dbReference>
<dbReference type="EMBL" id="NFZW01000002">
    <property type="protein sequence ID" value="RFA38907.1"/>
    <property type="molecule type" value="Genomic_DNA"/>
</dbReference>
<keyword evidence="3" id="KW-1185">Reference proteome</keyword>
<gene>
    <name evidence="2" type="ORF">CAL65_03125</name>
</gene>
<evidence type="ECO:0000313" key="2">
    <source>
        <dbReference type="EMBL" id="RFA38907.1"/>
    </source>
</evidence>
<name>A0A3E0X3K7_9GAMM</name>
<dbReference type="OrthoDB" id="9803104at2"/>
<evidence type="ECO:0000259" key="1">
    <source>
        <dbReference type="PROSITE" id="PS51819"/>
    </source>
</evidence>
<reference evidence="3" key="1">
    <citation type="submission" date="2017-05" db="EMBL/GenBank/DDBJ databases">
        <authorList>
            <person name="Sharma S."/>
            <person name="Sidhu C."/>
            <person name="Pinnaka A.K."/>
        </authorList>
    </citation>
    <scope>NUCLEOTIDE SEQUENCE [LARGE SCALE GENOMIC DNA]</scope>
    <source>
        <strain evidence="3">AK93</strain>
    </source>
</reference>
<dbReference type="AlphaFoldDB" id="A0A3E0X3K7"/>
<feature type="domain" description="VOC" evidence="1">
    <location>
        <begin position="4"/>
        <end position="119"/>
    </location>
</feature>
<dbReference type="Gene3D" id="3.30.720.110">
    <property type="match status" value="1"/>
</dbReference>
<dbReference type="PROSITE" id="PS51819">
    <property type="entry name" value="VOC"/>
    <property type="match status" value="1"/>
</dbReference>
<sequence length="134" mass="15193">MSIQSSSMTIVTSRVQEVRRFYEDHLDALTSFDCGWYIVLRLGRQKPAPELCLMEPQDGMPEFSGGITLNLQVEDVDKMHQRAVTEGLIPTVPLEDHPWGDRGFGIQDPAGITIYCYQPIVPSETFRQYFLTPA</sequence>
<dbReference type="RefSeq" id="WP_116300926.1">
    <property type="nucleotide sequence ID" value="NZ_NFZV01000002.1"/>
</dbReference>
<dbReference type="InterPro" id="IPR037523">
    <property type="entry name" value="VOC_core"/>
</dbReference>